<dbReference type="AlphaFoldDB" id="A0A6C0JFI9"/>
<keyword evidence="1" id="KW-0472">Membrane</keyword>
<dbReference type="EMBL" id="MN740394">
    <property type="protein sequence ID" value="QHU04163.1"/>
    <property type="molecule type" value="Genomic_DNA"/>
</dbReference>
<name>A0A6C0JFI9_9ZZZZ</name>
<proteinExistence type="predicted"/>
<sequence length="73" mass="8562">MDFGKYLNMNTNANHVFVTMTKFFRMKKQLNTIFFVSIVGCSINILCNIMIYKKLSKILDCMNNKNNKNNTDK</sequence>
<feature type="transmembrane region" description="Helical" evidence="1">
    <location>
        <begin position="32"/>
        <end position="52"/>
    </location>
</feature>
<evidence type="ECO:0000313" key="2">
    <source>
        <dbReference type="EMBL" id="QHU04163.1"/>
    </source>
</evidence>
<organism evidence="2">
    <name type="scientific">viral metagenome</name>
    <dbReference type="NCBI Taxonomy" id="1070528"/>
    <lineage>
        <taxon>unclassified sequences</taxon>
        <taxon>metagenomes</taxon>
        <taxon>organismal metagenomes</taxon>
    </lineage>
</organism>
<protein>
    <submittedName>
        <fullName evidence="2">Uncharacterized protein</fullName>
    </submittedName>
</protein>
<keyword evidence="1" id="KW-0812">Transmembrane</keyword>
<keyword evidence="1" id="KW-1133">Transmembrane helix</keyword>
<accession>A0A6C0JFI9</accession>
<evidence type="ECO:0000256" key="1">
    <source>
        <dbReference type="SAM" id="Phobius"/>
    </source>
</evidence>
<reference evidence="2" key="1">
    <citation type="journal article" date="2020" name="Nature">
        <title>Giant virus diversity and host interactions through global metagenomics.</title>
        <authorList>
            <person name="Schulz F."/>
            <person name="Roux S."/>
            <person name="Paez-Espino D."/>
            <person name="Jungbluth S."/>
            <person name="Walsh D.A."/>
            <person name="Denef V.J."/>
            <person name="McMahon K.D."/>
            <person name="Konstantinidis K.T."/>
            <person name="Eloe-Fadrosh E.A."/>
            <person name="Kyrpides N.C."/>
            <person name="Woyke T."/>
        </authorList>
    </citation>
    <scope>NUCLEOTIDE SEQUENCE</scope>
    <source>
        <strain evidence="2">GVMAG-M-3300027708-39</strain>
    </source>
</reference>